<dbReference type="SUPFAM" id="SSF48225">
    <property type="entry name" value="Seven-hairpin glycosidases"/>
    <property type="match status" value="1"/>
</dbReference>
<dbReference type="EMBL" id="MLAK01001060">
    <property type="protein sequence ID" value="OHS98358.1"/>
    <property type="molecule type" value="Genomic_DNA"/>
</dbReference>
<keyword evidence="7" id="KW-1015">Disulfide bond</keyword>
<dbReference type="OrthoDB" id="8118055at2759"/>
<evidence type="ECO:0000256" key="5">
    <source>
        <dbReference type="ARBA" id="ARBA00022801"/>
    </source>
</evidence>
<comment type="catalytic activity">
    <reaction evidence="9">
        <text>N(4)-(alpha-D-Man-(1-&gt;2)-alpha-D-Man-(1-&gt;2)-alpha-D-Man-(1-&gt;3)-[alpha-D-Man-(1-&gt;2)-alpha-D-Man-(1-&gt;3)-[alpha-D-Man-(1-&gt;2)-alpha-D-Man-(1-&gt;6)]-alpha-D-Man-(1-&gt;6)]-beta-D-Man-(1-&gt;4)-beta-D-GlcNAc-(1-&gt;4)-beta-D-GlcNAc)-L-asparaginyl-[protein] (N-glucan mannose isomer 9A1,2,3B1,2,3) + 4 H2O = N(4)-(alpha-D-Man-(1-&gt;3)-[alpha-D-Man-(1-&gt;3)-[alpha-D-Man-(1-&gt;6)]-alpha-D-Man-(1-&gt;6)]-beta-D-Man-(1-&gt;4)-beta-D-GlcNAc-(1-&gt;4)-beta-D-GlcNAc)-L-asparaginyl-[protein] (N-glucan mannose isomer 5A1,2) + 4 beta-D-mannose</text>
        <dbReference type="Rhea" id="RHEA:56008"/>
        <dbReference type="Rhea" id="RHEA-COMP:14356"/>
        <dbReference type="Rhea" id="RHEA-COMP:14367"/>
        <dbReference type="ChEBI" id="CHEBI:15377"/>
        <dbReference type="ChEBI" id="CHEBI:28563"/>
        <dbReference type="ChEBI" id="CHEBI:59087"/>
        <dbReference type="ChEBI" id="CHEBI:139493"/>
        <dbReference type="EC" id="3.2.1.113"/>
    </reaction>
</comment>
<dbReference type="InterPro" id="IPR050749">
    <property type="entry name" value="Glycosyl_Hydrolase_47"/>
</dbReference>
<dbReference type="GO" id="GO:0005509">
    <property type="term" value="F:calcium ion binding"/>
    <property type="evidence" value="ECO:0007669"/>
    <property type="project" value="InterPro"/>
</dbReference>
<keyword evidence="4 11" id="KW-0479">Metal-binding</keyword>
<sequence length="488" mass="56814">MDSRFWKITANILVITLLHYILSKDFFTKMVIYFQDLEMPSYNPPNTDQQKREQIRQAMKNAWDAYSKYAWGYDFLNPITLQGENLHGLGYTIIDSLDSLLLMGLNDEYKSAVNWIENSFNYSEQTSFFETVIRAVGGLLTAYEQTYDPLLLDTAKKIADRISFAFHPDNALPRVLVNMFTGELYDHSWANMSTLLSDAGSCQLEFLALSYHTGNYKYFDTAMEARANLISLGPVPPTRILYRHLWPEPPIYSLDAFGDSYFEYLVKLKVYAPMNTTFPNEFREAFDEIENRLTFTSWKSGLTYVTTALSDQYSHQFSHLSFFLPGTLYLAAQDDPEYREKYIKLADELLDSAIKLHQMQPTFLGGESIQITAKSPGVYWDDDTYNLRPEFVESLFYCWRFTHNETIKKIAWKVFRSIKRYCLTTSGGFSSVHGTTSEIVFYDDIQDSYFLSETLKYLYLIFCDDDVYSLDDYVFTTQAHPLKKLKKW</sequence>
<dbReference type="EC" id="3.2.1.-" evidence="12"/>
<accession>A0A1J4JGQ4</accession>
<dbReference type="PANTHER" id="PTHR11742">
    <property type="entry name" value="MANNOSYL-OLIGOSACCHARIDE ALPHA-1,2-MANNOSIDASE-RELATED"/>
    <property type="match status" value="1"/>
</dbReference>
<dbReference type="InterPro" id="IPR001382">
    <property type="entry name" value="Glyco_hydro_47"/>
</dbReference>
<comment type="pathway">
    <text evidence="2">Protein modification; protein glycosylation.</text>
</comment>
<dbReference type="Gene3D" id="1.50.10.10">
    <property type="match status" value="1"/>
</dbReference>
<proteinExistence type="inferred from homology"/>
<dbReference type="AlphaFoldDB" id="A0A1J4JGQ4"/>
<dbReference type="GeneID" id="94829294"/>
<feature type="active site" description="Proton donor" evidence="10">
    <location>
        <position position="130"/>
    </location>
</feature>
<dbReference type="Proteomes" id="UP000179807">
    <property type="component" value="Unassembled WGS sequence"/>
</dbReference>
<feature type="binding site" evidence="11">
    <location>
        <position position="477"/>
    </location>
    <ligand>
        <name>Ca(2+)</name>
        <dbReference type="ChEBI" id="CHEBI:29108"/>
    </ligand>
</feature>
<protein>
    <recommendedName>
        <fullName evidence="12">alpha-1,2-Mannosidase</fullName>
        <ecNumber evidence="12">3.2.1.-</ecNumber>
    </recommendedName>
</protein>
<keyword evidence="5 12" id="KW-0378">Hydrolase</keyword>
<evidence type="ECO:0000256" key="10">
    <source>
        <dbReference type="PIRSR" id="PIRSR601382-1"/>
    </source>
</evidence>
<keyword evidence="14" id="KW-1185">Reference proteome</keyword>
<evidence type="ECO:0000256" key="2">
    <source>
        <dbReference type="ARBA" id="ARBA00004922"/>
    </source>
</evidence>
<dbReference type="InterPro" id="IPR012341">
    <property type="entry name" value="6hp_glycosidase-like_sf"/>
</dbReference>
<dbReference type="GO" id="GO:0005783">
    <property type="term" value="C:endoplasmic reticulum"/>
    <property type="evidence" value="ECO:0007669"/>
    <property type="project" value="TreeGrafter"/>
</dbReference>
<evidence type="ECO:0000256" key="9">
    <source>
        <dbReference type="ARBA" id="ARBA00048605"/>
    </source>
</evidence>
<reference evidence="13" key="1">
    <citation type="submission" date="2016-10" db="EMBL/GenBank/DDBJ databases">
        <authorList>
            <person name="Benchimol M."/>
            <person name="Almeida L.G."/>
            <person name="Vasconcelos A.T."/>
            <person name="Perreira-Neves A."/>
            <person name="Rosa I.A."/>
            <person name="Tasca T."/>
            <person name="Bogo M.R."/>
            <person name="de Souza W."/>
        </authorList>
    </citation>
    <scope>NUCLEOTIDE SEQUENCE [LARGE SCALE GENOMIC DNA]</scope>
    <source>
        <strain evidence="13">K</strain>
    </source>
</reference>
<dbReference type="VEuPathDB" id="TrichDB:TRFO_08948"/>
<dbReference type="GO" id="GO:0005975">
    <property type="term" value="P:carbohydrate metabolic process"/>
    <property type="evidence" value="ECO:0007669"/>
    <property type="project" value="InterPro"/>
</dbReference>
<dbReference type="PRINTS" id="PR00747">
    <property type="entry name" value="GLYHDRLASE47"/>
</dbReference>
<comment type="caution">
    <text evidence="13">The sequence shown here is derived from an EMBL/GenBank/DDBJ whole genome shotgun (WGS) entry which is preliminary data.</text>
</comment>
<evidence type="ECO:0000313" key="14">
    <source>
        <dbReference type="Proteomes" id="UP000179807"/>
    </source>
</evidence>
<comment type="catalytic activity">
    <reaction evidence="8">
        <text>N(4)-(alpha-D-Man-(1-&gt;2)-alpha-D-Man-(1-&gt;2)-alpha-D-Man-(1-&gt;3)-[alpha-D-Man-(1-&gt;3)-[alpha-D-Man-(1-&gt;2)-alpha-D-Man-(1-&gt;6)]-alpha-D-Man-(1-&gt;6)]-beta-D-Man-(1-&gt;4)-beta-D-GlcNAc-(1-&gt;4)-beta-D-GlcNAc)-L-asparaginyl-[protein] (N-glucan mannose isomer 8A1,2,3B1,3) + 3 H2O = N(4)-(alpha-D-Man-(1-&gt;3)-[alpha-D-Man-(1-&gt;3)-[alpha-D-Man-(1-&gt;6)]-alpha-D-Man-(1-&gt;6)]-beta-D-Man-(1-&gt;4)-beta-D-GlcNAc-(1-&gt;4)-beta-D-GlcNAc)-L-asparaginyl-[protein] (N-glucan mannose isomer 5A1,2) + 3 beta-D-mannose</text>
        <dbReference type="Rhea" id="RHEA:56028"/>
        <dbReference type="Rhea" id="RHEA-COMP:14358"/>
        <dbReference type="Rhea" id="RHEA-COMP:14367"/>
        <dbReference type="ChEBI" id="CHEBI:15377"/>
        <dbReference type="ChEBI" id="CHEBI:28563"/>
        <dbReference type="ChEBI" id="CHEBI:59087"/>
        <dbReference type="ChEBI" id="CHEBI:60628"/>
        <dbReference type="EC" id="3.2.1.113"/>
    </reaction>
</comment>
<evidence type="ECO:0000256" key="12">
    <source>
        <dbReference type="RuleBase" id="RU361193"/>
    </source>
</evidence>
<comment type="cofactor">
    <cofactor evidence="1 11">
        <name>Ca(2+)</name>
        <dbReference type="ChEBI" id="CHEBI:29108"/>
    </cofactor>
</comment>
<evidence type="ECO:0000256" key="7">
    <source>
        <dbReference type="ARBA" id="ARBA00023157"/>
    </source>
</evidence>
<dbReference type="RefSeq" id="XP_068351495.1">
    <property type="nucleotide sequence ID" value="XM_068494590.1"/>
</dbReference>
<dbReference type="GO" id="GO:0016020">
    <property type="term" value="C:membrane"/>
    <property type="evidence" value="ECO:0007669"/>
    <property type="project" value="InterPro"/>
</dbReference>
<dbReference type="GO" id="GO:0004571">
    <property type="term" value="F:mannosyl-oligosaccharide 1,2-alpha-mannosidase activity"/>
    <property type="evidence" value="ECO:0007669"/>
    <property type="project" value="UniProtKB-EC"/>
</dbReference>
<evidence type="ECO:0000313" key="13">
    <source>
        <dbReference type="EMBL" id="OHS98358.1"/>
    </source>
</evidence>
<feature type="active site" description="Proton donor" evidence="10">
    <location>
        <position position="367"/>
    </location>
</feature>
<evidence type="ECO:0000256" key="4">
    <source>
        <dbReference type="ARBA" id="ARBA00022723"/>
    </source>
</evidence>
<feature type="active site" evidence="10">
    <location>
        <position position="390"/>
    </location>
</feature>
<feature type="active site" evidence="10">
    <location>
        <position position="259"/>
    </location>
</feature>
<evidence type="ECO:0000256" key="1">
    <source>
        <dbReference type="ARBA" id="ARBA00001913"/>
    </source>
</evidence>
<keyword evidence="12" id="KW-0326">Glycosidase</keyword>
<keyword evidence="6 11" id="KW-0106">Calcium</keyword>
<dbReference type="Pfam" id="PF01532">
    <property type="entry name" value="Glyco_hydro_47"/>
    <property type="match status" value="1"/>
</dbReference>
<organism evidence="13 14">
    <name type="scientific">Tritrichomonas foetus</name>
    <dbReference type="NCBI Taxonomy" id="1144522"/>
    <lineage>
        <taxon>Eukaryota</taxon>
        <taxon>Metamonada</taxon>
        <taxon>Parabasalia</taxon>
        <taxon>Tritrichomonadida</taxon>
        <taxon>Tritrichomonadidae</taxon>
        <taxon>Tritrichomonas</taxon>
    </lineage>
</organism>
<evidence type="ECO:0000256" key="3">
    <source>
        <dbReference type="ARBA" id="ARBA00007658"/>
    </source>
</evidence>
<evidence type="ECO:0000256" key="6">
    <source>
        <dbReference type="ARBA" id="ARBA00022837"/>
    </source>
</evidence>
<evidence type="ECO:0000256" key="8">
    <source>
        <dbReference type="ARBA" id="ARBA00047669"/>
    </source>
</evidence>
<comment type="similarity">
    <text evidence="3 12">Belongs to the glycosyl hydrolase 47 family.</text>
</comment>
<dbReference type="InterPro" id="IPR036026">
    <property type="entry name" value="Seven-hairpin_glycosidases"/>
</dbReference>
<evidence type="ECO:0000256" key="11">
    <source>
        <dbReference type="PIRSR" id="PIRSR601382-2"/>
    </source>
</evidence>
<name>A0A1J4JGQ4_9EUKA</name>
<gene>
    <name evidence="13" type="primary">MNS1</name>
    <name evidence="13" type="ORF">TRFO_08948</name>
</gene>
<dbReference type="PANTHER" id="PTHR11742:SF55">
    <property type="entry name" value="ENDOPLASMIC RETICULUM MANNOSYL-OLIGOSACCHARIDE 1,2-ALPHA-MANNOSIDASE"/>
    <property type="match status" value="1"/>
</dbReference>